<evidence type="ECO:0000256" key="3">
    <source>
        <dbReference type="ARBA" id="ARBA00022448"/>
    </source>
</evidence>
<evidence type="ECO:0000313" key="11">
    <source>
        <dbReference type="EMBL" id="MFH8252705.1"/>
    </source>
</evidence>
<evidence type="ECO:0000256" key="1">
    <source>
        <dbReference type="ARBA" id="ARBA00004651"/>
    </source>
</evidence>
<keyword evidence="4" id="KW-1003">Cell membrane</keyword>
<dbReference type="PANTHER" id="PTHR23502">
    <property type="entry name" value="MAJOR FACILITATOR SUPERFAMILY"/>
    <property type="match status" value="1"/>
</dbReference>
<evidence type="ECO:0000256" key="8">
    <source>
        <dbReference type="SAM" id="Phobius"/>
    </source>
</evidence>
<feature type="transmembrane region" description="Helical" evidence="8">
    <location>
        <begin position="297"/>
        <end position="321"/>
    </location>
</feature>
<evidence type="ECO:0000256" key="5">
    <source>
        <dbReference type="ARBA" id="ARBA00022692"/>
    </source>
</evidence>
<name>A0ABW7QDA4_9MICO</name>
<feature type="transmembrane region" description="Helical" evidence="8">
    <location>
        <begin position="123"/>
        <end position="145"/>
    </location>
</feature>
<sequence length="405" mass="41145">MTIALLAALSPLATAMYLPALPAMAVDLTADARTLQLTVTAFMVGLAVGQLIIGPLSDRTGRRSLLIAGAGACVVASAACALAPSIQILIFARLLQGLSGAAGIVLGRAIIADTVRGNAAARAFSLLMSIGAIAPVIAPLIGSAIAEASGWRGVFAALLVCAIAMLLGSVVFLPETLHVSRRRAARLRTTVREAVRVILHRRFAGYAVVLVFSYASLIAYVSASPFVLQIGYGLAPGAYALAFAANAAGLTLASFANARLVRRFSPRRLLAVGLTGELGVASGILVAAITATLNLGILLVLLWAAVACLGLVMGNATSLAMDQVSRSAGSGSALLGAAQFALAAIVAPLASVGVSGSPLAMAGIMTVCAGIAAITFVMTTCATRWSKRSPATRAREEAREPLSED</sequence>
<feature type="transmembrane region" description="Helical" evidence="8">
    <location>
        <begin position="65"/>
        <end position="84"/>
    </location>
</feature>
<keyword evidence="12" id="KW-1185">Reference proteome</keyword>
<comment type="subcellular location">
    <subcellularLocation>
        <location evidence="1">Cell membrane</location>
        <topology evidence="1">Multi-pass membrane protein</topology>
    </subcellularLocation>
</comment>
<accession>A0ABW7QDA4</accession>
<dbReference type="EMBL" id="JBIQWL010000011">
    <property type="protein sequence ID" value="MFH8252705.1"/>
    <property type="molecule type" value="Genomic_DNA"/>
</dbReference>
<comment type="caution">
    <text evidence="11">The sequence shown here is derived from an EMBL/GenBank/DDBJ whole genome shotgun (WGS) entry which is preliminary data.</text>
</comment>
<dbReference type="SUPFAM" id="SSF103473">
    <property type="entry name" value="MFS general substrate transporter"/>
    <property type="match status" value="1"/>
</dbReference>
<dbReference type="InterPro" id="IPR020846">
    <property type="entry name" value="MFS_dom"/>
</dbReference>
<evidence type="ECO:0000256" key="7">
    <source>
        <dbReference type="ARBA" id="ARBA00023136"/>
    </source>
</evidence>
<evidence type="ECO:0000256" key="4">
    <source>
        <dbReference type="ARBA" id="ARBA00022475"/>
    </source>
</evidence>
<comment type="similarity">
    <text evidence="2">Belongs to the major facilitator superfamily. Bcr/CmlA family.</text>
</comment>
<dbReference type="Proteomes" id="UP001610861">
    <property type="component" value="Unassembled WGS sequence"/>
</dbReference>
<protein>
    <submittedName>
        <fullName evidence="11">Multidrug effflux MFS transporter</fullName>
    </submittedName>
</protein>
<dbReference type="PANTHER" id="PTHR23502:SF132">
    <property type="entry name" value="POLYAMINE TRANSPORTER 2-RELATED"/>
    <property type="match status" value="1"/>
</dbReference>
<dbReference type="RefSeq" id="WP_397558132.1">
    <property type="nucleotide sequence ID" value="NZ_JBIQWL010000011.1"/>
</dbReference>
<feature type="transmembrane region" description="Helical" evidence="8">
    <location>
        <begin position="90"/>
        <end position="111"/>
    </location>
</feature>
<dbReference type="PROSITE" id="PS50850">
    <property type="entry name" value="MFS"/>
    <property type="match status" value="1"/>
</dbReference>
<feature type="transmembrane region" description="Helical" evidence="8">
    <location>
        <begin position="203"/>
        <end position="223"/>
    </location>
</feature>
<dbReference type="InterPro" id="IPR036259">
    <property type="entry name" value="MFS_trans_sf"/>
</dbReference>
<dbReference type="PRINTS" id="PR00173">
    <property type="entry name" value="EDTRNSPORT"/>
</dbReference>
<dbReference type="InterPro" id="IPR004812">
    <property type="entry name" value="Efflux_drug-R_Bcr/CmlA"/>
</dbReference>
<feature type="transmembrane region" description="Helical" evidence="8">
    <location>
        <begin position="238"/>
        <end position="257"/>
    </location>
</feature>
<keyword evidence="7 8" id="KW-0472">Membrane</keyword>
<dbReference type="Gene3D" id="1.20.1720.10">
    <property type="entry name" value="Multidrug resistance protein D"/>
    <property type="match status" value="1"/>
</dbReference>
<dbReference type="NCBIfam" id="TIGR00710">
    <property type="entry name" value="efflux_Bcr_CflA"/>
    <property type="match status" value="1"/>
</dbReference>
<evidence type="ECO:0000313" key="12">
    <source>
        <dbReference type="Proteomes" id="UP001610861"/>
    </source>
</evidence>
<evidence type="ECO:0000256" key="6">
    <source>
        <dbReference type="ARBA" id="ARBA00022989"/>
    </source>
</evidence>
<feature type="transmembrane region" description="Helical" evidence="8">
    <location>
        <begin position="333"/>
        <end position="354"/>
    </location>
</feature>
<keyword evidence="9" id="KW-0732">Signal</keyword>
<dbReference type="Pfam" id="PF07690">
    <property type="entry name" value="MFS_1"/>
    <property type="match status" value="1"/>
</dbReference>
<reference evidence="11 12" key="1">
    <citation type="submission" date="2024-09" db="EMBL/GenBank/DDBJ databases">
        <authorList>
            <person name="Pan X."/>
        </authorList>
    </citation>
    <scope>NUCLEOTIDE SEQUENCE [LARGE SCALE GENOMIC DNA]</scope>
    <source>
        <strain evidence="11 12">B2969</strain>
    </source>
</reference>
<evidence type="ECO:0000259" key="10">
    <source>
        <dbReference type="PROSITE" id="PS50850"/>
    </source>
</evidence>
<gene>
    <name evidence="11" type="ORF">ACH3VR_20220</name>
</gene>
<feature type="transmembrane region" description="Helical" evidence="8">
    <location>
        <begin position="360"/>
        <end position="385"/>
    </location>
</feature>
<feature type="signal peptide" evidence="9">
    <location>
        <begin position="1"/>
        <end position="25"/>
    </location>
</feature>
<feature type="transmembrane region" description="Helical" evidence="8">
    <location>
        <begin position="151"/>
        <end position="173"/>
    </location>
</feature>
<evidence type="ECO:0000256" key="9">
    <source>
        <dbReference type="SAM" id="SignalP"/>
    </source>
</evidence>
<dbReference type="InterPro" id="IPR011701">
    <property type="entry name" value="MFS"/>
</dbReference>
<feature type="domain" description="Major facilitator superfamily (MFS) profile" evidence="10">
    <location>
        <begin position="1"/>
        <end position="387"/>
    </location>
</feature>
<keyword evidence="6 8" id="KW-1133">Transmembrane helix</keyword>
<feature type="transmembrane region" description="Helical" evidence="8">
    <location>
        <begin position="269"/>
        <end position="291"/>
    </location>
</feature>
<proteinExistence type="inferred from homology"/>
<evidence type="ECO:0000256" key="2">
    <source>
        <dbReference type="ARBA" id="ARBA00006236"/>
    </source>
</evidence>
<dbReference type="CDD" id="cd17320">
    <property type="entry name" value="MFS_MdfA_MDR_like"/>
    <property type="match status" value="1"/>
</dbReference>
<feature type="chain" id="PRO_5046481118" evidence="9">
    <location>
        <begin position="26"/>
        <end position="405"/>
    </location>
</feature>
<feature type="transmembrane region" description="Helical" evidence="8">
    <location>
        <begin position="35"/>
        <end position="53"/>
    </location>
</feature>
<keyword evidence="3" id="KW-0813">Transport</keyword>
<keyword evidence="5 8" id="KW-0812">Transmembrane</keyword>
<organism evidence="11 12">
    <name type="scientific">Microbacterium alkaliflavum</name>
    <dbReference type="NCBI Taxonomy" id="3248839"/>
    <lineage>
        <taxon>Bacteria</taxon>
        <taxon>Bacillati</taxon>
        <taxon>Actinomycetota</taxon>
        <taxon>Actinomycetes</taxon>
        <taxon>Micrococcales</taxon>
        <taxon>Microbacteriaceae</taxon>
        <taxon>Microbacterium</taxon>
    </lineage>
</organism>